<evidence type="ECO:0000256" key="6">
    <source>
        <dbReference type="HAMAP-Rule" id="MF_00735"/>
    </source>
</evidence>
<evidence type="ECO:0000256" key="4">
    <source>
        <dbReference type="ARBA" id="ARBA00022679"/>
    </source>
</evidence>
<dbReference type="GO" id="GO:0008168">
    <property type="term" value="F:methyltransferase activity"/>
    <property type="evidence" value="ECO:0007669"/>
    <property type="project" value="UniProtKB-KW"/>
</dbReference>
<feature type="binding site" evidence="6">
    <location>
        <position position="147"/>
    </location>
    <ligand>
        <name>S-adenosyl-L-methionine</name>
        <dbReference type="ChEBI" id="CHEBI:59789"/>
    </ligand>
</feature>
<keyword evidence="7" id="KW-0687">Ribonucleoprotein</keyword>
<comment type="caution">
    <text evidence="7">The sequence shown here is derived from an EMBL/GenBank/DDBJ whole genome shotgun (WGS) entry which is preliminary data.</text>
</comment>
<dbReference type="EMBL" id="JAMZEJ010000004">
    <property type="protein sequence ID" value="MCQ8240660.1"/>
    <property type="molecule type" value="Genomic_DNA"/>
</dbReference>
<dbReference type="HAMAP" id="MF_00735">
    <property type="entry name" value="Methyltr_PrmA"/>
    <property type="match status" value="1"/>
</dbReference>
<dbReference type="RefSeq" id="WP_422919403.1">
    <property type="nucleotide sequence ID" value="NZ_JAMZEJ010000004.1"/>
</dbReference>
<dbReference type="GO" id="GO:0032259">
    <property type="term" value="P:methylation"/>
    <property type="evidence" value="ECO:0007669"/>
    <property type="project" value="UniProtKB-KW"/>
</dbReference>
<dbReference type="EC" id="2.1.1.-" evidence="6"/>
<keyword evidence="2 6" id="KW-0963">Cytoplasm</keyword>
<gene>
    <name evidence="6" type="primary">prmA</name>
    <name evidence="7" type="ORF">NFI88_07355</name>
</gene>
<dbReference type="Gene3D" id="3.40.50.150">
    <property type="entry name" value="Vaccinia Virus protein VP39"/>
    <property type="match status" value="1"/>
</dbReference>
<evidence type="ECO:0000256" key="3">
    <source>
        <dbReference type="ARBA" id="ARBA00022603"/>
    </source>
</evidence>
<dbReference type="PANTHER" id="PTHR43648:SF1">
    <property type="entry name" value="ELECTRON TRANSFER FLAVOPROTEIN BETA SUBUNIT LYSINE METHYLTRANSFERASE"/>
    <property type="match status" value="1"/>
</dbReference>
<proteinExistence type="inferred from homology"/>
<evidence type="ECO:0000256" key="5">
    <source>
        <dbReference type="ARBA" id="ARBA00022691"/>
    </source>
</evidence>
<keyword evidence="3 6" id="KW-0489">Methyltransferase</keyword>
<comment type="similarity">
    <text evidence="1 6">Belongs to the methyltransferase superfamily. PrmA family.</text>
</comment>
<dbReference type="GO" id="GO:0005840">
    <property type="term" value="C:ribosome"/>
    <property type="evidence" value="ECO:0007669"/>
    <property type="project" value="UniProtKB-KW"/>
</dbReference>
<keyword evidence="4 6" id="KW-0808">Transferase</keyword>
<dbReference type="Pfam" id="PF06325">
    <property type="entry name" value="PrmA"/>
    <property type="match status" value="1"/>
</dbReference>
<dbReference type="InterPro" id="IPR050078">
    <property type="entry name" value="Ribosomal_L11_MeTrfase_PrmA"/>
</dbReference>
<dbReference type="CDD" id="cd02440">
    <property type="entry name" value="AdoMet_MTases"/>
    <property type="match status" value="1"/>
</dbReference>
<evidence type="ECO:0000313" key="7">
    <source>
        <dbReference type="EMBL" id="MCQ8240660.1"/>
    </source>
</evidence>
<dbReference type="InterPro" id="IPR004498">
    <property type="entry name" value="Ribosomal_PrmA_MeTrfase"/>
</dbReference>
<dbReference type="PANTHER" id="PTHR43648">
    <property type="entry name" value="ELECTRON TRANSFER FLAVOPROTEIN BETA SUBUNIT LYSINE METHYLTRANSFERASE"/>
    <property type="match status" value="1"/>
</dbReference>
<feature type="binding site" evidence="6">
    <location>
        <position position="191"/>
    </location>
    <ligand>
        <name>S-adenosyl-L-methionine</name>
        <dbReference type="ChEBI" id="CHEBI:59789"/>
    </ligand>
</feature>
<evidence type="ECO:0000256" key="1">
    <source>
        <dbReference type="ARBA" id="ARBA00009741"/>
    </source>
</evidence>
<evidence type="ECO:0000256" key="2">
    <source>
        <dbReference type="ARBA" id="ARBA00022490"/>
    </source>
</evidence>
<organism evidence="7 8">
    <name type="scientific">Rhizosaccharibacter radicis</name>
    <dbReference type="NCBI Taxonomy" id="2782605"/>
    <lineage>
        <taxon>Bacteria</taxon>
        <taxon>Pseudomonadati</taxon>
        <taxon>Pseudomonadota</taxon>
        <taxon>Alphaproteobacteria</taxon>
        <taxon>Acetobacterales</taxon>
        <taxon>Acetobacteraceae</taxon>
        <taxon>Rhizosaccharibacter</taxon>
    </lineage>
</organism>
<dbReference type="Proteomes" id="UP001524547">
    <property type="component" value="Unassembled WGS sequence"/>
</dbReference>
<comment type="subcellular location">
    <subcellularLocation>
        <location evidence="6">Cytoplasm</location>
    </subcellularLocation>
</comment>
<dbReference type="InterPro" id="IPR029063">
    <property type="entry name" value="SAM-dependent_MTases_sf"/>
</dbReference>
<comment type="catalytic activity">
    <reaction evidence="6">
        <text>L-lysyl-[protein] + 3 S-adenosyl-L-methionine = N(6),N(6),N(6)-trimethyl-L-lysyl-[protein] + 3 S-adenosyl-L-homocysteine + 3 H(+)</text>
        <dbReference type="Rhea" id="RHEA:54192"/>
        <dbReference type="Rhea" id="RHEA-COMP:9752"/>
        <dbReference type="Rhea" id="RHEA-COMP:13826"/>
        <dbReference type="ChEBI" id="CHEBI:15378"/>
        <dbReference type="ChEBI" id="CHEBI:29969"/>
        <dbReference type="ChEBI" id="CHEBI:57856"/>
        <dbReference type="ChEBI" id="CHEBI:59789"/>
        <dbReference type="ChEBI" id="CHEBI:61961"/>
    </reaction>
</comment>
<keyword evidence="7" id="KW-0689">Ribosomal protein</keyword>
<comment type="function">
    <text evidence="6">Methylates ribosomal protein L11.</text>
</comment>
<reference evidence="7 8" key="1">
    <citation type="submission" date="2022-06" db="EMBL/GenBank/DDBJ databases">
        <title>Rhizosaccharibacter gen. nov. sp. nov. KSS12, endophytic bacteria isolated from sugarcane.</title>
        <authorList>
            <person name="Pitiwittayakul N."/>
        </authorList>
    </citation>
    <scope>NUCLEOTIDE SEQUENCE [LARGE SCALE GENOMIC DNA]</scope>
    <source>
        <strain evidence="7 8">KSS12</strain>
    </source>
</reference>
<name>A0ABT1VZ53_9PROT</name>
<dbReference type="SUPFAM" id="SSF53335">
    <property type="entry name" value="S-adenosyl-L-methionine-dependent methyltransferases"/>
    <property type="match status" value="1"/>
</dbReference>
<evidence type="ECO:0000313" key="8">
    <source>
        <dbReference type="Proteomes" id="UP001524547"/>
    </source>
</evidence>
<feature type="binding site" evidence="6">
    <location>
        <position position="247"/>
    </location>
    <ligand>
        <name>S-adenosyl-L-methionine</name>
        <dbReference type="ChEBI" id="CHEBI:59789"/>
    </ligand>
</feature>
<keyword evidence="8" id="KW-1185">Reference proteome</keyword>
<accession>A0ABT1VZ53</accession>
<sequence>MSGVSALTRRHATELETISVTVPDEAVDAYESALGTVCTTVGIFEADDTQTVWRVEGVKDVGFGEAALVGALALAAAATGIDAPLLRSRTEAEGWLARTYESFPEQRIGQRFVVRGTHLAEAERHDGRITLTLDAGIAFGSGEHGSTRGCLRALEGMAHRKPRRILDLGCGSGILAMGAAALLRRRVLAVDIEPWSVRVAAQNAALNGLAPLVACRFGNGWRTPDIRRGIVGQPGPRGGEYDLVFANILARPLCQMARDLSARLAPGGTAILAGLLDTQVRMVLAAHRRQGLRLERRLREGDWATLVLRKAG</sequence>
<protein>
    <recommendedName>
        <fullName evidence="6">Ribosomal protein L11 methyltransferase</fullName>
        <shortName evidence="6">L11 Mtase</shortName>
        <ecNumber evidence="6">2.1.1.-</ecNumber>
    </recommendedName>
</protein>
<keyword evidence="5 6" id="KW-0949">S-adenosyl-L-methionine</keyword>
<feature type="binding site" evidence="6">
    <location>
        <position position="169"/>
    </location>
    <ligand>
        <name>S-adenosyl-L-methionine</name>
        <dbReference type="ChEBI" id="CHEBI:59789"/>
    </ligand>
</feature>